<keyword evidence="1" id="KW-1133">Transmembrane helix</keyword>
<keyword evidence="1" id="KW-0812">Transmembrane</keyword>
<evidence type="ECO:0000313" key="3">
    <source>
        <dbReference type="Proteomes" id="UP001454036"/>
    </source>
</evidence>
<evidence type="ECO:0000313" key="2">
    <source>
        <dbReference type="EMBL" id="GAA0160975.1"/>
    </source>
</evidence>
<dbReference type="EMBL" id="BAABME010020633">
    <property type="protein sequence ID" value="GAA0160975.1"/>
    <property type="molecule type" value="Genomic_DNA"/>
</dbReference>
<name>A0AAV3QAE4_LITER</name>
<sequence>MIQTSALEEHHPEVYTLLGYFVDQVYAANLKDDRTKLYKSLLDCSSLVQQENWLLLGDFNIVRKISESHDGNILIWLSWWILMIVLILSTLMIFLKKLNRAMYNPAWQQFFPDTNVFFLLPGISDRSPIEVMVGESELSGLDTCAHISKGKLLKEGLYNLKLVEKAYFKSKSKIKWLSLGDSCTHFFHQKMRDHLVKSRMIVLHSIDGKLLTIQREIIDEVIKFYADLFAEKKVPLFMECKNEIKSHVTSRVSCSMVIVLTALVTRKEIKVVVFSMAFNKDCWDIIGDSIVDASKGLFATSYMMFAFNATALSLLPKECSSTLKDYRHIACCNAI</sequence>
<feature type="transmembrane region" description="Helical" evidence="1">
    <location>
        <begin position="73"/>
        <end position="95"/>
    </location>
</feature>
<keyword evidence="1" id="KW-0472">Membrane</keyword>
<accession>A0AAV3QAE4</accession>
<keyword evidence="3" id="KW-1185">Reference proteome</keyword>
<evidence type="ECO:0000256" key="1">
    <source>
        <dbReference type="SAM" id="Phobius"/>
    </source>
</evidence>
<dbReference type="AlphaFoldDB" id="A0AAV3QAE4"/>
<dbReference type="Proteomes" id="UP001454036">
    <property type="component" value="Unassembled WGS sequence"/>
</dbReference>
<organism evidence="2 3">
    <name type="scientific">Lithospermum erythrorhizon</name>
    <name type="common">Purple gromwell</name>
    <name type="synonym">Lithospermum officinale var. erythrorhizon</name>
    <dbReference type="NCBI Taxonomy" id="34254"/>
    <lineage>
        <taxon>Eukaryota</taxon>
        <taxon>Viridiplantae</taxon>
        <taxon>Streptophyta</taxon>
        <taxon>Embryophyta</taxon>
        <taxon>Tracheophyta</taxon>
        <taxon>Spermatophyta</taxon>
        <taxon>Magnoliopsida</taxon>
        <taxon>eudicotyledons</taxon>
        <taxon>Gunneridae</taxon>
        <taxon>Pentapetalae</taxon>
        <taxon>asterids</taxon>
        <taxon>lamiids</taxon>
        <taxon>Boraginales</taxon>
        <taxon>Boraginaceae</taxon>
        <taxon>Boraginoideae</taxon>
        <taxon>Lithospermeae</taxon>
        <taxon>Lithospermum</taxon>
    </lineage>
</organism>
<protein>
    <submittedName>
        <fullName evidence="2">Uncharacterized protein</fullName>
    </submittedName>
</protein>
<comment type="caution">
    <text evidence="2">The sequence shown here is derived from an EMBL/GenBank/DDBJ whole genome shotgun (WGS) entry which is preliminary data.</text>
</comment>
<reference evidence="2 3" key="1">
    <citation type="submission" date="2024-01" db="EMBL/GenBank/DDBJ databases">
        <title>The complete chloroplast genome sequence of Lithospermum erythrorhizon: insights into the phylogenetic relationship among Boraginaceae species and the maternal lineages of purple gromwells.</title>
        <authorList>
            <person name="Okada T."/>
            <person name="Watanabe K."/>
        </authorList>
    </citation>
    <scope>NUCLEOTIDE SEQUENCE [LARGE SCALE GENOMIC DNA]</scope>
</reference>
<gene>
    <name evidence="2" type="ORF">LIER_39139</name>
</gene>
<proteinExistence type="predicted"/>